<dbReference type="AlphaFoldDB" id="A0A502FCV0"/>
<dbReference type="SUPFAM" id="SSF53850">
    <property type="entry name" value="Periplasmic binding protein-like II"/>
    <property type="match status" value="1"/>
</dbReference>
<dbReference type="PANTHER" id="PTHR42928:SF5">
    <property type="entry name" value="BLR1237 PROTEIN"/>
    <property type="match status" value="1"/>
</dbReference>
<dbReference type="Gene3D" id="3.40.190.10">
    <property type="entry name" value="Periplasmic binding protein-like II"/>
    <property type="match status" value="1"/>
</dbReference>
<evidence type="ECO:0000256" key="2">
    <source>
        <dbReference type="SAM" id="SignalP"/>
    </source>
</evidence>
<sequence length="329" mass="33391">MMDTPRPWPRRAALGALGAALAAPRARAQGAFPSRPIRLVVTFPPGGSSDVIGRILAPRVEARLGQPLVIDNRPGAGGNIGMDAVAKAAPDGHTLGVGAAGALAVNPSLYPSMPYDVARDLAPVTLLAGIPFVLVASPRLGLRTLPDLLAAARARPGALTVAHGGNGTAMHLSTELLNQMAGLRTEGVPFRGSAPALTAAVAGQTDLAMVDLTSVSGLAGTDQVALLGVTTARRIAGLPEVPSFAEAGVPGYESIGWFGLVAPARTPPAAVAALNAAFTAALREPETVSRLEAIGILAQPGTTEEFAAFIRDETAKWAGVIRAAGTKVE</sequence>
<dbReference type="Proteomes" id="UP000317078">
    <property type="component" value="Unassembled WGS sequence"/>
</dbReference>
<evidence type="ECO:0000256" key="1">
    <source>
        <dbReference type="ARBA" id="ARBA00006987"/>
    </source>
</evidence>
<dbReference type="Gene3D" id="3.40.190.150">
    <property type="entry name" value="Bordetella uptake gene, domain 1"/>
    <property type="match status" value="1"/>
</dbReference>
<comment type="similarity">
    <text evidence="1">Belongs to the UPF0065 (bug) family.</text>
</comment>
<dbReference type="InterPro" id="IPR005064">
    <property type="entry name" value="BUG"/>
</dbReference>
<evidence type="ECO:0000313" key="4">
    <source>
        <dbReference type="Proteomes" id="UP000317078"/>
    </source>
</evidence>
<dbReference type="OrthoDB" id="8208324at2"/>
<dbReference type="CDD" id="cd13578">
    <property type="entry name" value="PBP2_Bug27"/>
    <property type="match status" value="1"/>
</dbReference>
<keyword evidence="4" id="KW-1185">Reference proteome</keyword>
<dbReference type="PANTHER" id="PTHR42928">
    <property type="entry name" value="TRICARBOXYLATE-BINDING PROTEIN"/>
    <property type="match status" value="1"/>
</dbReference>
<dbReference type="Pfam" id="PF03401">
    <property type="entry name" value="TctC"/>
    <property type="match status" value="1"/>
</dbReference>
<proteinExistence type="inferred from homology"/>
<feature type="chain" id="PRO_5021274924" evidence="2">
    <location>
        <begin position="29"/>
        <end position="329"/>
    </location>
</feature>
<evidence type="ECO:0000313" key="3">
    <source>
        <dbReference type="EMBL" id="TPG47245.1"/>
    </source>
</evidence>
<organism evidence="3 4">
    <name type="scientific">Muricoccus nepalensis</name>
    <dbReference type="NCBI Taxonomy" id="1854500"/>
    <lineage>
        <taxon>Bacteria</taxon>
        <taxon>Pseudomonadati</taxon>
        <taxon>Pseudomonadota</taxon>
        <taxon>Alphaproteobacteria</taxon>
        <taxon>Acetobacterales</taxon>
        <taxon>Roseomonadaceae</taxon>
        <taxon>Muricoccus</taxon>
    </lineage>
</organism>
<comment type="caution">
    <text evidence="3">The sequence shown here is derived from an EMBL/GenBank/DDBJ whole genome shotgun (WGS) entry which is preliminary data.</text>
</comment>
<feature type="signal peptide" evidence="2">
    <location>
        <begin position="1"/>
        <end position="28"/>
    </location>
</feature>
<dbReference type="InterPro" id="IPR042100">
    <property type="entry name" value="Bug_dom1"/>
</dbReference>
<keyword evidence="2" id="KW-0732">Signal</keyword>
<accession>A0A502FCV0</accession>
<dbReference type="PIRSF" id="PIRSF017082">
    <property type="entry name" value="YflP"/>
    <property type="match status" value="1"/>
</dbReference>
<dbReference type="EMBL" id="RCZP01000036">
    <property type="protein sequence ID" value="TPG47245.1"/>
    <property type="molecule type" value="Genomic_DNA"/>
</dbReference>
<reference evidence="3 4" key="1">
    <citation type="journal article" date="2019" name="Environ. Microbiol.">
        <title>Species interactions and distinct microbial communities in high Arctic permafrost affected cryosols are associated with the CH4 and CO2 gas fluxes.</title>
        <authorList>
            <person name="Altshuler I."/>
            <person name="Hamel J."/>
            <person name="Turney S."/>
            <person name="Magnuson E."/>
            <person name="Levesque R."/>
            <person name="Greer C."/>
            <person name="Whyte L.G."/>
        </authorList>
    </citation>
    <scope>NUCLEOTIDE SEQUENCE [LARGE SCALE GENOMIC DNA]</scope>
    <source>
        <strain evidence="3 4">S9.3B</strain>
    </source>
</reference>
<name>A0A502FCV0_9PROT</name>
<protein>
    <submittedName>
        <fullName evidence="3">Tripartite tricarboxylate transporter substrate binding protein</fullName>
    </submittedName>
</protein>
<gene>
    <name evidence="3" type="ORF">EAH89_23890</name>
</gene>